<dbReference type="GO" id="GO:0005524">
    <property type="term" value="F:ATP binding"/>
    <property type="evidence" value="ECO:0007669"/>
    <property type="project" value="UniProtKB-KW"/>
</dbReference>
<keyword evidence="6" id="KW-1185">Reference proteome</keyword>
<name>A0ABN5VLY6_9ACTN</name>
<evidence type="ECO:0000256" key="3">
    <source>
        <dbReference type="ARBA" id="ARBA00022840"/>
    </source>
</evidence>
<dbReference type="PANTHER" id="PTHR24220:SF689">
    <property type="entry name" value="LIPOPROTEIN-RELEASING SYSTEM ATP-BINDING PROTEIN LOLD"/>
    <property type="match status" value="1"/>
</dbReference>
<dbReference type="SMART" id="SM00382">
    <property type="entry name" value="AAA"/>
    <property type="match status" value="1"/>
</dbReference>
<evidence type="ECO:0000313" key="5">
    <source>
        <dbReference type="EMBL" id="BBC34463.1"/>
    </source>
</evidence>
<dbReference type="PROSITE" id="PS00211">
    <property type="entry name" value="ABC_TRANSPORTER_1"/>
    <property type="match status" value="1"/>
</dbReference>
<dbReference type="Proteomes" id="UP001321542">
    <property type="component" value="Chromosome"/>
</dbReference>
<reference evidence="5 6" key="1">
    <citation type="journal article" date="2010" name="ChemBioChem">
        <title>Cloning and characterization of the biosynthetic gene cluster of 16-membered macrolide antibiotic FD-891: involvement of a dual functional cytochrome P450 monooxygenase catalyzing epoxidation and hydroxylation.</title>
        <authorList>
            <person name="Kudo F."/>
            <person name="Motegi A."/>
            <person name="Mizoue K."/>
            <person name="Eguchi T."/>
        </authorList>
    </citation>
    <scope>NUCLEOTIDE SEQUENCE [LARGE SCALE GENOMIC DNA]</scope>
    <source>
        <strain evidence="5 6">A-8890</strain>
    </source>
</reference>
<dbReference type="Gene3D" id="3.40.50.300">
    <property type="entry name" value="P-loop containing nucleotide triphosphate hydrolases"/>
    <property type="match status" value="1"/>
</dbReference>
<evidence type="ECO:0000313" key="6">
    <source>
        <dbReference type="Proteomes" id="UP001321542"/>
    </source>
</evidence>
<protein>
    <submittedName>
        <fullName evidence="5">ABC transporter ATP-binding protein</fullName>
    </submittedName>
</protein>
<dbReference type="PANTHER" id="PTHR24220">
    <property type="entry name" value="IMPORT ATP-BINDING PROTEIN"/>
    <property type="match status" value="1"/>
</dbReference>
<dbReference type="SUPFAM" id="SSF52540">
    <property type="entry name" value="P-loop containing nucleoside triphosphate hydrolases"/>
    <property type="match status" value="1"/>
</dbReference>
<reference evidence="5 6" key="2">
    <citation type="journal article" date="2023" name="ChemBioChem">
        <title>Acyltransferase Domain Exchange between Two Independent Type I Polyketide Synthases in the Same Producer Strain of Macrolide Antibiotics.</title>
        <authorList>
            <person name="Kudo F."/>
            <person name="Kishikawa K."/>
            <person name="Tsuboi K."/>
            <person name="Kido T."/>
            <person name="Usui T."/>
            <person name="Hashimoto J."/>
            <person name="Shin-Ya K."/>
            <person name="Miyanaga A."/>
            <person name="Eguchi T."/>
        </authorList>
    </citation>
    <scope>NUCLEOTIDE SEQUENCE [LARGE SCALE GENOMIC DNA]</scope>
    <source>
        <strain evidence="5 6">A-8890</strain>
    </source>
</reference>
<evidence type="ECO:0000256" key="1">
    <source>
        <dbReference type="ARBA" id="ARBA00005417"/>
    </source>
</evidence>
<accession>A0ABN5VLY6</accession>
<comment type="similarity">
    <text evidence="1">Belongs to the ABC transporter superfamily.</text>
</comment>
<dbReference type="InterPro" id="IPR027417">
    <property type="entry name" value="P-loop_NTPase"/>
</dbReference>
<sequence>MNTASPPAVVAEGLAFRYAPGGGLTHADLTLDPGTMAAVEGPSGSGKSTLLALLGLILSPTSGSLHVTGTDTGALTPAERDLLRRRSIGIVLQDLGLLPFLNAWENVAAAFGPRLTRHRTAARALLGDLGMAELADSPVTELSGGQRQRIAVARAAVKQPVLVLADEPTSGLDPRTADSVMGALRSCAEQGAAVLLVTHDTAVAGACDERYTLDAGRSTAPRKNVREESLG</sequence>
<dbReference type="InterPro" id="IPR003593">
    <property type="entry name" value="AAA+_ATPase"/>
</dbReference>
<keyword evidence="2" id="KW-0547">Nucleotide-binding</keyword>
<proteinExistence type="inferred from homology"/>
<organism evidence="5 6">
    <name type="scientific">Streptomyces graminofaciens</name>
    <dbReference type="NCBI Taxonomy" id="68212"/>
    <lineage>
        <taxon>Bacteria</taxon>
        <taxon>Bacillati</taxon>
        <taxon>Actinomycetota</taxon>
        <taxon>Actinomycetes</taxon>
        <taxon>Kitasatosporales</taxon>
        <taxon>Streptomycetaceae</taxon>
        <taxon>Streptomyces</taxon>
    </lineage>
</organism>
<gene>
    <name evidence="5" type="ORF">SGFS_057570</name>
</gene>
<dbReference type="InterPro" id="IPR015854">
    <property type="entry name" value="ABC_transpr_LolD-like"/>
</dbReference>
<dbReference type="Pfam" id="PF00005">
    <property type="entry name" value="ABC_tran"/>
    <property type="match status" value="1"/>
</dbReference>
<dbReference type="RefSeq" id="WP_286254395.1">
    <property type="nucleotide sequence ID" value="NZ_AP018448.1"/>
</dbReference>
<feature type="domain" description="ABC transporter" evidence="4">
    <location>
        <begin position="9"/>
        <end position="230"/>
    </location>
</feature>
<evidence type="ECO:0000259" key="4">
    <source>
        <dbReference type="PROSITE" id="PS50893"/>
    </source>
</evidence>
<dbReference type="InterPro" id="IPR017871">
    <property type="entry name" value="ABC_transporter-like_CS"/>
</dbReference>
<dbReference type="PROSITE" id="PS50893">
    <property type="entry name" value="ABC_TRANSPORTER_2"/>
    <property type="match status" value="1"/>
</dbReference>
<dbReference type="EMBL" id="AP018448">
    <property type="protein sequence ID" value="BBC34463.1"/>
    <property type="molecule type" value="Genomic_DNA"/>
</dbReference>
<keyword evidence="3 5" id="KW-0067">ATP-binding</keyword>
<evidence type="ECO:0000256" key="2">
    <source>
        <dbReference type="ARBA" id="ARBA00022741"/>
    </source>
</evidence>
<dbReference type="InterPro" id="IPR003439">
    <property type="entry name" value="ABC_transporter-like_ATP-bd"/>
</dbReference>